<feature type="compositionally biased region" description="Polar residues" evidence="1">
    <location>
        <begin position="196"/>
        <end position="220"/>
    </location>
</feature>
<dbReference type="AlphaFoldDB" id="A0A8H3ECL1"/>
<feature type="compositionally biased region" description="Polar residues" evidence="1">
    <location>
        <begin position="11"/>
        <end position="20"/>
    </location>
</feature>
<feature type="region of interest" description="Disordered" evidence="1">
    <location>
        <begin position="175"/>
        <end position="233"/>
    </location>
</feature>
<evidence type="ECO:0000256" key="1">
    <source>
        <dbReference type="SAM" id="MobiDB-lite"/>
    </source>
</evidence>
<organism evidence="2 3">
    <name type="scientific">Rhizoctonia solani</name>
    <dbReference type="NCBI Taxonomy" id="456999"/>
    <lineage>
        <taxon>Eukaryota</taxon>
        <taxon>Fungi</taxon>
        <taxon>Dikarya</taxon>
        <taxon>Basidiomycota</taxon>
        <taxon>Agaricomycotina</taxon>
        <taxon>Agaricomycetes</taxon>
        <taxon>Cantharellales</taxon>
        <taxon>Ceratobasidiaceae</taxon>
        <taxon>Rhizoctonia</taxon>
    </lineage>
</organism>
<name>A0A8H3ECL1_9AGAM</name>
<proteinExistence type="predicted"/>
<accession>A0A8H3ECL1</accession>
<sequence length="233" mass="25723">MTSLTRPRLSSMMQSSTSQRVMRRPTIGAPEVVLSQEPTASLKRRSHIRRTSRSGNSPTSPDHRESQTPSTTFRMSRQELTPLTTAFTRSVATSISSGSILSGRPICVEHRGMEWRHSPQCQPKVTSGTDISRRSTIASVYSLPSAGPHESRRPTQENFVVDWSFVDRALQNRVESPVASPPFSQPARDSPHRSYSIASQAHLQLASGPSLSRSDTTRVSSLILGRQQGRSRS</sequence>
<feature type="compositionally biased region" description="Basic residues" evidence="1">
    <location>
        <begin position="42"/>
        <end position="52"/>
    </location>
</feature>
<dbReference type="EMBL" id="CAJNJQ010006509">
    <property type="protein sequence ID" value="CAE7230054.1"/>
    <property type="molecule type" value="Genomic_DNA"/>
</dbReference>
<feature type="region of interest" description="Disordered" evidence="1">
    <location>
        <begin position="1"/>
        <end position="80"/>
    </location>
</feature>
<gene>
    <name evidence="2" type="ORF">RDB_LOCUS184078</name>
</gene>
<reference evidence="2" key="1">
    <citation type="submission" date="2021-01" db="EMBL/GenBank/DDBJ databases">
        <authorList>
            <person name="Kaushik A."/>
        </authorList>
    </citation>
    <scope>NUCLEOTIDE SEQUENCE</scope>
    <source>
        <strain evidence="2">AG5</strain>
    </source>
</reference>
<dbReference type="Proteomes" id="UP000663827">
    <property type="component" value="Unassembled WGS sequence"/>
</dbReference>
<feature type="compositionally biased region" description="Polar residues" evidence="1">
    <location>
        <begin position="67"/>
        <end position="80"/>
    </location>
</feature>
<evidence type="ECO:0000313" key="3">
    <source>
        <dbReference type="Proteomes" id="UP000663827"/>
    </source>
</evidence>
<evidence type="ECO:0000313" key="2">
    <source>
        <dbReference type="EMBL" id="CAE7230054.1"/>
    </source>
</evidence>
<protein>
    <submittedName>
        <fullName evidence="2">Uncharacterized protein</fullName>
    </submittedName>
</protein>
<comment type="caution">
    <text evidence="2">The sequence shown here is derived from an EMBL/GenBank/DDBJ whole genome shotgun (WGS) entry which is preliminary data.</text>
</comment>